<dbReference type="PROSITE" id="PS50893">
    <property type="entry name" value="ABC_TRANSPORTER_2"/>
    <property type="match status" value="1"/>
</dbReference>
<evidence type="ECO:0000259" key="10">
    <source>
        <dbReference type="PROSITE" id="PS50893"/>
    </source>
</evidence>
<keyword evidence="3" id="KW-1003">Cell membrane</keyword>
<dbReference type="PROSITE" id="PS00211">
    <property type="entry name" value="ABC_TRANSPORTER_1"/>
    <property type="match status" value="1"/>
</dbReference>
<feature type="transmembrane region" description="Helical" evidence="9">
    <location>
        <begin position="562"/>
        <end position="590"/>
    </location>
</feature>
<dbReference type="CDD" id="cd06581">
    <property type="entry name" value="TM_PBP1_LivM_like"/>
    <property type="match status" value="1"/>
</dbReference>
<dbReference type="Pfam" id="PF02653">
    <property type="entry name" value="BPD_transp_2"/>
    <property type="match status" value="2"/>
</dbReference>
<protein>
    <submittedName>
        <fullName evidence="11">ABC-type branched-subunit amino acid transport system ATPase component/ABC-type branched-subunit amino acid transport system permease subunit</fullName>
    </submittedName>
</protein>
<dbReference type="SUPFAM" id="SSF52540">
    <property type="entry name" value="P-loop containing nucleoside triphosphate hydrolases"/>
    <property type="match status" value="1"/>
</dbReference>
<dbReference type="GO" id="GO:0016887">
    <property type="term" value="F:ATP hydrolysis activity"/>
    <property type="evidence" value="ECO:0007669"/>
    <property type="project" value="InterPro"/>
</dbReference>
<feature type="transmembrane region" description="Helical" evidence="9">
    <location>
        <begin position="158"/>
        <end position="175"/>
    </location>
</feature>
<evidence type="ECO:0000256" key="5">
    <source>
        <dbReference type="ARBA" id="ARBA00022741"/>
    </source>
</evidence>
<evidence type="ECO:0000256" key="3">
    <source>
        <dbReference type="ARBA" id="ARBA00022475"/>
    </source>
</evidence>
<dbReference type="Gene3D" id="3.40.50.300">
    <property type="entry name" value="P-loop containing nucleotide triphosphate hydrolases"/>
    <property type="match status" value="1"/>
</dbReference>
<comment type="subcellular location">
    <subcellularLocation>
        <location evidence="1">Cell membrane</location>
        <topology evidence="1">Multi-pass membrane protein</topology>
    </subcellularLocation>
</comment>
<gene>
    <name evidence="11" type="ORF">BJ988_002951</name>
</gene>
<dbReference type="InterPro" id="IPR003593">
    <property type="entry name" value="AAA+_ATPase"/>
</dbReference>
<feature type="transmembrane region" description="Helical" evidence="9">
    <location>
        <begin position="349"/>
        <end position="367"/>
    </location>
</feature>
<dbReference type="CDD" id="cd03219">
    <property type="entry name" value="ABC_Mj1267_LivG_branched"/>
    <property type="match status" value="1"/>
</dbReference>
<keyword evidence="5" id="KW-0547">Nucleotide-binding</keyword>
<accession>A0A7Z0ISZ8</accession>
<dbReference type="InterPro" id="IPR051120">
    <property type="entry name" value="ABC_AA/LPS_Transport"/>
</dbReference>
<dbReference type="InterPro" id="IPR027417">
    <property type="entry name" value="P-loop_NTPase"/>
</dbReference>
<evidence type="ECO:0000256" key="8">
    <source>
        <dbReference type="ARBA" id="ARBA00023136"/>
    </source>
</evidence>
<dbReference type="InterPro" id="IPR001851">
    <property type="entry name" value="ABC_transp_permease"/>
</dbReference>
<evidence type="ECO:0000256" key="6">
    <source>
        <dbReference type="ARBA" id="ARBA00022840"/>
    </source>
</evidence>
<dbReference type="Proteomes" id="UP000564496">
    <property type="component" value="Unassembled WGS sequence"/>
</dbReference>
<dbReference type="PANTHER" id="PTHR45772">
    <property type="entry name" value="CONSERVED COMPONENT OF ABC TRANSPORTER FOR NATURAL AMINO ACIDS-RELATED"/>
    <property type="match status" value="1"/>
</dbReference>
<feature type="transmembrane region" description="Helical" evidence="9">
    <location>
        <begin position="6"/>
        <end position="27"/>
    </location>
</feature>
<evidence type="ECO:0000313" key="11">
    <source>
        <dbReference type="EMBL" id="NYI78303.1"/>
    </source>
</evidence>
<proteinExistence type="predicted"/>
<feature type="transmembrane region" description="Helical" evidence="9">
    <location>
        <begin position="531"/>
        <end position="550"/>
    </location>
</feature>
<evidence type="ECO:0000256" key="9">
    <source>
        <dbReference type="SAM" id="Phobius"/>
    </source>
</evidence>
<dbReference type="GO" id="GO:0005886">
    <property type="term" value="C:plasma membrane"/>
    <property type="evidence" value="ECO:0007669"/>
    <property type="project" value="UniProtKB-SubCell"/>
</dbReference>
<sequence length="920" mass="96315">MTQHLVFLLLGLGNGAVFGALALAIVLTYRSSGVLNFGSGAIALYVAYVYAFLRQGQILLPIPGLPNTVDFGQPLGLWPALVISLAFGALLGLLLYVAVFRPLRTAPPVAKAVAALGLSLLVTGLLAEKIGTDAVAVAPIFPVEQWRSGDLFVSSDRVYFALTMLGLAVLLALAFRFTKFGLATRAAAETERGAYLSGISPDRIAAYNWMLSSAVAGLAGILIAPIVPLVPVAYTLFIVPALAAAIVARFQFVIWAVVAGIAIGALQSEAQYLQTAYPSLPSSGLPELIPLVIILLVLVVRARSLPARGAIILQTLGRAPRPRHVLTTTLIMTAVSVLALVLLQDRWRNGLITTFIMAIIALSIVIVTGYAGQVSLAQLTIAGASGFLMAPIGEQLHIPFPLAPIVGALAAMVLGVVIGLPALRIRGLTVAVVTLALAFAVEAFWFRNLDFVGTSGVRVDPPTLFGWDLGIGAGADYPRIRFGLLCLLVLVAVAVGVARLRRSQLGAQMLAVRANERSAAAAGVNVVRIKILAFAIAAFVAGLGGSLMAYQQQTISETSFSAMAGLFLFATVYLAGITSVSGGLLAGVTAANGIFFIMIDEVFSAGGWYPVVASVLLVFTVILNPEGIVGPAHALIAKRRQTVGRDAVVGSGASFDDSEKTEHVGMDAEASIELELRGVAVHYGGVVAVKDVSMTAPRGSIVGLIGPNGAGKTTLIDAISGFAPHTGEIVLAGEPLQDLLPHQRIRAGLGRTFQAIELYEDLSVLENVKVGLTASGHRPEAPGAPRSGDTERIEAVFRLLGLDAVRERPAGELSQGQRQLVSIARALAGHPRVLLLDEPAGGLDTAESTWLAERLRRIRDSGVTIIVVDHDMGLMLSLCDQITVLNFGEVIASGTPAEIRVDPRVAEAYLGSQADKVATA</sequence>
<feature type="transmembrane region" description="Helical" evidence="9">
    <location>
        <begin position="252"/>
        <end position="268"/>
    </location>
</feature>
<name>A0A7Z0ISZ8_9ACTN</name>
<dbReference type="InterPro" id="IPR043428">
    <property type="entry name" value="LivM-like"/>
</dbReference>
<dbReference type="InterPro" id="IPR017871">
    <property type="entry name" value="ABC_transporter-like_CS"/>
</dbReference>
<evidence type="ECO:0000313" key="12">
    <source>
        <dbReference type="Proteomes" id="UP000564496"/>
    </source>
</evidence>
<dbReference type="Pfam" id="PF12399">
    <property type="entry name" value="BCA_ABC_TP_C"/>
    <property type="match status" value="1"/>
</dbReference>
<feature type="transmembrane region" description="Helical" evidence="9">
    <location>
        <begin position="602"/>
        <end position="623"/>
    </location>
</feature>
<evidence type="ECO:0000256" key="2">
    <source>
        <dbReference type="ARBA" id="ARBA00022448"/>
    </source>
</evidence>
<dbReference type="Pfam" id="PF00005">
    <property type="entry name" value="ABC_tran"/>
    <property type="match status" value="1"/>
</dbReference>
<reference evidence="11 12" key="1">
    <citation type="submission" date="2020-07" db="EMBL/GenBank/DDBJ databases">
        <title>Sequencing the genomes of 1000 actinobacteria strains.</title>
        <authorList>
            <person name="Klenk H.-P."/>
        </authorList>
    </citation>
    <scope>NUCLEOTIDE SEQUENCE [LARGE SCALE GENOMIC DNA]</scope>
    <source>
        <strain evidence="11 12">DSM 26487</strain>
    </source>
</reference>
<keyword evidence="2" id="KW-0813">Transport</keyword>
<feature type="transmembrane region" description="Helical" evidence="9">
    <location>
        <begin position="288"/>
        <end position="304"/>
    </location>
</feature>
<feature type="transmembrane region" description="Helical" evidence="9">
    <location>
        <begin position="480"/>
        <end position="500"/>
    </location>
</feature>
<dbReference type="SMART" id="SM00382">
    <property type="entry name" value="AAA"/>
    <property type="match status" value="1"/>
</dbReference>
<organism evidence="11 12">
    <name type="scientific">Nocardioides panzhihuensis</name>
    <dbReference type="NCBI Taxonomy" id="860243"/>
    <lineage>
        <taxon>Bacteria</taxon>
        <taxon>Bacillati</taxon>
        <taxon>Actinomycetota</taxon>
        <taxon>Actinomycetes</taxon>
        <taxon>Propionibacteriales</taxon>
        <taxon>Nocardioidaceae</taxon>
        <taxon>Nocardioides</taxon>
    </lineage>
</organism>
<dbReference type="GO" id="GO:0005524">
    <property type="term" value="F:ATP binding"/>
    <property type="evidence" value="ECO:0007669"/>
    <property type="project" value="UniProtKB-KW"/>
</dbReference>
<dbReference type="AlphaFoldDB" id="A0A7Z0ISZ8"/>
<feature type="transmembrane region" description="Helical" evidence="9">
    <location>
        <begin position="398"/>
        <end position="420"/>
    </location>
</feature>
<evidence type="ECO:0000256" key="7">
    <source>
        <dbReference type="ARBA" id="ARBA00022989"/>
    </source>
</evidence>
<dbReference type="CDD" id="cd06582">
    <property type="entry name" value="TM_PBP1_LivH_like"/>
    <property type="match status" value="1"/>
</dbReference>
<feature type="transmembrane region" description="Helical" evidence="9">
    <location>
        <begin position="427"/>
        <end position="446"/>
    </location>
</feature>
<keyword evidence="8 9" id="KW-0472">Membrane</keyword>
<feature type="transmembrane region" description="Helical" evidence="9">
    <location>
        <begin position="75"/>
        <end position="97"/>
    </location>
</feature>
<dbReference type="InterPro" id="IPR032823">
    <property type="entry name" value="BCA_ABC_TP_C"/>
</dbReference>
<keyword evidence="12" id="KW-1185">Reference proteome</keyword>
<keyword evidence="7 9" id="KW-1133">Transmembrane helix</keyword>
<keyword evidence="4 9" id="KW-0812">Transmembrane</keyword>
<evidence type="ECO:0000256" key="1">
    <source>
        <dbReference type="ARBA" id="ARBA00004651"/>
    </source>
</evidence>
<keyword evidence="6" id="KW-0067">ATP-binding</keyword>
<dbReference type="GO" id="GO:0015658">
    <property type="term" value="F:branched-chain amino acid transmembrane transporter activity"/>
    <property type="evidence" value="ECO:0007669"/>
    <property type="project" value="InterPro"/>
</dbReference>
<dbReference type="InterPro" id="IPR003439">
    <property type="entry name" value="ABC_transporter-like_ATP-bd"/>
</dbReference>
<dbReference type="EMBL" id="JACBZR010000001">
    <property type="protein sequence ID" value="NYI78303.1"/>
    <property type="molecule type" value="Genomic_DNA"/>
</dbReference>
<feature type="transmembrane region" description="Helical" evidence="9">
    <location>
        <begin position="109"/>
        <end position="127"/>
    </location>
</feature>
<feature type="transmembrane region" description="Helical" evidence="9">
    <location>
        <begin position="34"/>
        <end position="53"/>
    </location>
</feature>
<comment type="caution">
    <text evidence="11">The sequence shown here is derived from an EMBL/GenBank/DDBJ whole genome shotgun (WGS) entry which is preliminary data.</text>
</comment>
<evidence type="ECO:0000256" key="4">
    <source>
        <dbReference type="ARBA" id="ARBA00022692"/>
    </source>
</evidence>
<feature type="transmembrane region" description="Helical" evidence="9">
    <location>
        <begin position="325"/>
        <end position="343"/>
    </location>
</feature>
<feature type="domain" description="ABC transporter" evidence="10">
    <location>
        <begin position="674"/>
        <end position="912"/>
    </location>
</feature>
<dbReference type="RefSeq" id="WP_179658649.1">
    <property type="nucleotide sequence ID" value="NZ_JACBZR010000001.1"/>
</dbReference>
<dbReference type="PANTHER" id="PTHR45772:SF9">
    <property type="entry name" value="CONSERVED COMPONENT OF ABC TRANSPORTER FOR NATURAL AMINO ACIDS"/>
    <property type="match status" value="1"/>
</dbReference>